<dbReference type="SMART" id="SM00320">
    <property type="entry name" value="WD40"/>
    <property type="match status" value="2"/>
</dbReference>
<dbReference type="PANTHER" id="PTHR45333">
    <property type="entry name" value="MEMBRANE PROTEIN-RELATED"/>
    <property type="match status" value="1"/>
</dbReference>
<dbReference type="PROSITE" id="PS50082">
    <property type="entry name" value="WD_REPEATS_2"/>
    <property type="match status" value="1"/>
</dbReference>
<accession>A0CGQ3</accession>
<dbReference type="EMBL" id="CT868074">
    <property type="protein sequence ID" value="CAK69970.1"/>
    <property type="molecule type" value="Genomic_DNA"/>
</dbReference>
<dbReference type="OMA" id="MFKTANF"/>
<dbReference type="PROSITE" id="PS50294">
    <property type="entry name" value="WD_REPEATS_REGION"/>
    <property type="match status" value="1"/>
</dbReference>
<proteinExistence type="predicted"/>
<dbReference type="KEGG" id="ptm:GSPATT00007410001"/>
<dbReference type="Proteomes" id="UP000000600">
    <property type="component" value="Unassembled WGS sequence"/>
</dbReference>
<dbReference type="OrthoDB" id="427368at2759"/>
<dbReference type="SUPFAM" id="SSF50978">
    <property type="entry name" value="WD40 repeat-like"/>
    <property type="match status" value="1"/>
</dbReference>
<evidence type="ECO:0000313" key="3">
    <source>
        <dbReference type="Proteomes" id="UP000000600"/>
    </source>
</evidence>
<gene>
    <name evidence="2" type="ORF">GSPATT00007410001</name>
</gene>
<dbReference type="InterPro" id="IPR015943">
    <property type="entry name" value="WD40/YVTN_repeat-like_dom_sf"/>
</dbReference>
<evidence type="ECO:0000256" key="1">
    <source>
        <dbReference type="PROSITE-ProRule" id="PRU00221"/>
    </source>
</evidence>
<protein>
    <submittedName>
        <fullName evidence="2">Uncharacterized protein</fullName>
    </submittedName>
</protein>
<sequence>MFKTANFLKKIKDHEFNKHNYSMDDHEEIKKDLIIKISQDKKTIKFLKFLVNLTVLDERFIQCGSILFIYWNYGLKILELKIHSQQGLTWQHVTEVDLNLIIKLLNCKWRNLRINELNKFNDHSRRVNSVCFSPDGRSLASSGDDQSIHLQDVKTGKKKSIIISKGSVKSVCFSPKNNTLASSKEQYMYLWNLKKENKYLNQVIIHSRLIPSVFLLITELNPPSIKLTNLSLSLCKEEIKQSFFFYRNKENNANSTQKCRLNIFKTDKAKFTTQTHTSL</sequence>
<dbReference type="RefSeq" id="XP_001437367.1">
    <property type="nucleotide sequence ID" value="XM_001437330.1"/>
</dbReference>
<dbReference type="GeneID" id="5023152"/>
<dbReference type="PANTHER" id="PTHR45333:SF1">
    <property type="entry name" value="CHROMOSOME UNDETERMINED SCAFFOLD_625, WHOLE GENOME SHOTGUN SEQUENCE"/>
    <property type="match status" value="1"/>
</dbReference>
<keyword evidence="3" id="KW-1185">Reference proteome</keyword>
<keyword evidence="1" id="KW-0853">WD repeat</keyword>
<dbReference type="InParanoid" id="A0CGQ3"/>
<dbReference type="Pfam" id="PF00400">
    <property type="entry name" value="WD40"/>
    <property type="match status" value="2"/>
</dbReference>
<name>A0CGQ3_PARTE</name>
<dbReference type="STRING" id="5888.A0CGQ3"/>
<feature type="repeat" description="WD" evidence="1">
    <location>
        <begin position="120"/>
        <end position="161"/>
    </location>
</feature>
<dbReference type="InterPro" id="IPR036322">
    <property type="entry name" value="WD40_repeat_dom_sf"/>
</dbReference>
<dbReference type="InterPro" id="IPR001680">
    <property type="entry name" value="WD40_rpt"/>
</dbReference>
<organism evidence="2 3">
    <name type="scientific">Paramecium tetraurelia</name>
    <dbReference type="NCBI Taxonomy" id="5888"/>
    <lineage>
        <taxon>Eukaryota</taxon>
        <taxon>Sar</taxon>
        <taxon>Alveolata</taxon>
        <taxon>Ciliophora</taxon>
        <taxon>Intramacronucleata</taxon>
        <taxon>Oligohymenophorea</taxon>
        <taxon>Peniculida</taxon>
        <taxon>Parameciidae</taxon>
        <taxon>Paramecium</taxon>
    </lineage>
</organism>
<reference evidence="2 3" key="1">
    <citation type="journal article" date="2006" name="Nature">
        <title>Global trends of whole-genome duplications revealed by the ciliate Paramecium tetraurelia.</title>
        <authorList>
            <consortium name="Genoscope"/>
            <person name="Aury J.-M."/>
            <person name="Jaillon O."/>
            <person name="Duret L."/>
            <person name="Noel B."/>
            <person name="Jubin C."/>
            <person name="Porcel B.M."/>
            <person name="Segurens B."/>
            <person name="Daubin V."/>
            <person name="Anthouard V."/>
            <person name="Aiach N."/>
            <person name="Arnaiz O."/>
            <person name="Billaut A."/>
            <person name="Beisson J."/>
            <person name="Blanc I."/>
            <person name="Bouhouche K."/>
            <person name="Camara F."/>
            <person name="Duharcourt S."/>
            <person name="Guigo R."/>
            <person name="Gogendeau D."/>
            <person name="Katinka M."/>
            <person name="Keller A.-M."/>
            <person name="Kissmehl R."/>
            <person name="Klotz C."/>
            <person name="Koll F."/>
            <person name="Le Moue A."/>
            <person name="Lepere C."/>
            <person name="Malinsky S."/>
            <person name="Nowacki M."/>
            <person name="Nowak J.K."/>
            <person name="Plattner H."/>
            <person name="Poulain J."/>
            <person name="Ruiz F."/>
            <person name="Serrano V."/>
            <person name="Zagulski M."/>
            <person name="Dessen P."/>
            <person name="Betermier M."/>
            <person name="Weissenbach J."/>
            <person name="Scarpelli C."/>
            <person name="Schachter V."/>
            <person name="Sperling L."/>
            <person name="Meyer E."/>
            <person name="Cohen J."/>
            <person name="Wincker P."/>
        </authorList>
    </citation>
    <scope>NUCLEOTIDE SEQUENCE [LARGE SCALE GENOMIC DNA]</scope>
    <source>
        <strain evidence="2 3">Stock d4-2</strain>
    </source>
</reference>
<dbReference type="Gene3D" id="2.130.10.10">
    <property type="entry name" value="YVTN repeat-like/Quinoprotein amine dehydrogenase"/>
    <property type="match status" value="1"/>
</dbReference>
<dbReference type="AlphaFoldDB" id="A0CGQ3"/>
<dbReference type="FunFam" id="2.130.10.10:FF:002662">
    <property type="entry name" value="Uncharacterized protein"/>
    <property type="match status" value="1"/>
</dbReference>
<evidence type="ECO:0000313" key="2">
    <source>
        <dbReference type="EMBL" id="CAK69970.1"/>
    </source>
</evidence>
<dbReference type="HOGENOM" id="CLU_999117_0_0_1"/>